<evidence type="ECO:0000313" key="2">
    <source>
        <dbReference type="Proteomes" id="UP000192328"/>
    </source>
</evidence>
<protein>
    <submittedName>
        <fullName evidence="1">23S rRNA pseudouridine1911/1915/1917 synthase</fullName>
    </submittedName>
</protein>
<evidence type="ECO:0000313" key="1">
    <source>
        <dbReference type="EMBL" id="SMC38848.1"/>
    </source>
</evidence>
<sequence length="231" mass="25798">MIRILYRDDQLLVCEKPVGISSESPGLPDLVNDQTGLKTYPVHRLDRGTGGVCILALSSRICGLLQTLFRDGKVDKDYFAVVCGRPETDRGCYTDLLFHDRRQNKTFIARQMRKGVKEASCEWTVIHSVTREDQVLSLIHVRIHTGRTHQIRIQFASRGLPLAGDRKYGSPVKGKNPALWAGCISFPHPVQSSMSVRASSVPPSEFPWNCFPEEAYDCVICSCASRTSSQT</sequence>
<reference evidence="1" key="1">
    <citation type="submission" date="2017-04" db="EMBL/GenBank/DDBJ databases">
        <authorList>
            <person name="Varghese N."/>
            <person name="Submissions S."/>
        </authorList>
    </citation>
    <scope>NUCLEOTIDE SEQUENCE</scope>
    <source>
        <strain evidence="1">WTE2008</strain>
    </source>
</reference>
<organism evidence="1 2">
    <name type="scientific">Aristaeella lactis</name>
    <dbReference type="NCBI Taxonomy" id="3046383"/>
    <lineage>
        <taxon>Bacteria</taxon>
        <taxon>Bacillati</taxon>
        <taxon>Bacillota</taxon>
        <taxon>Clostridia</taxon>
        <taxon>Eubacteriales</taxon>
        <taxon>Aristaeellaceae</taxon>
        <taxon>Aristaeella</taxon>
    </lineage>
</organism>
<name>A0AC61PIF8_9FIRM</name>
<gene>
    <name evidence="1" type="ORF">SAMN06297397_0521</name>
</gene>
<dbReference type="EMBL" id="FWXZ01000001">
    <property type="protein sequence ID" value="SMC38848.1"/>
    <property type="molecule type" value="Genomic_DNA"/>
</dbReference>
<proteinExistence type="predicted"/>
<accession>A0AC61PIF8</accession>
<comment type="caution">
    <text evidence="1">The sequence shown here is derived from an EMBL/GenBank/DDBJ whole genome shotgun (WGS) entry which is preliminary data.</text>
</comment>
<dbReference type="Proteomes" id="UP000192328">
    <property type="component" value="Unassembled WGS sequence"/>
</dbReference>
<keyword evidence="2" id="KW-1185">Reference proteome</keyword>